<organism evidence="1 2">
    <name type="scientific">Nelumbo nucifera</name>
    <name type="common">Sacred lotus</name>
    <dbReference type="NCBI Taxonomy" id="4432"/>
    <lineage>
        <taxon>Eukaryota</taxon>
        <taxon>Viridiplantae</taxon>
        <taxon>Streptophyta</taxon>
        <taxon>Embryophyta</taxon>
        <taxon>Tracheophyta</taxon>
        <taxon>Spermatophyta</taxon>
        <taxon>Magnoliopsida</taxon>
        <taxon>Proteales</taxon>
        <taxon>Nelumbonaceae</taxon>
        <taxon>Nelumbo</taxon>
    </lineage>
</organism>
<comment type="caution">
    <text evidence="1">The sequence shown here is derived from an EMBL/GenBank/DDBJ whole genome shotgun (WGS) entry which is preliminary data.</text>
</comment>
<evidence type="ECO:0000313" key="2">
    <source>
        <dbReference type="Proteomes" id="UP000607653"/>
    </source>
</evidence>
<gene>
    <name evidence="1" type="ORF">HUJ06_003430</name>
</gene>
<accession>A0A822ZL25</accession>
<dbReference type="AlphaFoldDB" id="A0A822ZL25"/>
<reference evidence="1 2" key="1">
    <citation type="journal article" date="2020" name="Mol. Biol. Evol.">
        <title>Distinct Expression and Methylation Patterns for Genes with Different Fates following a Single Whole-Genome Duplication in Flowering Plants.</title>
        <authorList>
            <person name="Shi T."/>
            <person name="Rahmani R.S."/>
            <person name="Gugger P.F."/>
            <person name="Wang M."/>
            <person name="Li H."/>
            <person name="Zhang Y."/>
            <person name="Li Z."/>
            <person name="Wang Q."/>
            <person name="Van de Peer Y."/>
            <person name="Marchal K."/>
            <person name="Chen J."/>
        </authorList>
    </citation>
    <scope>NUCLEOTIDE SEQUENCE [LARGE SCALE GENOMIC DNA]</scope>
    <source>
        <tissue evidence="1">Leaf</tissue>
    </source>
</reference>
<proteinExistence type="predicted"/>
<protein>
    <submittedName>
        <fullName evidence="1">Uncharacterized protein</fullName>
    </submittedName>
</protein>
<sequence length="59" mass="6856">MACHLAGGWCRQARRNNCASEFSHAVLTMTNPNNIEWKTERTCFKGYECLLFICSRQRT</sequence>
<evidence type="ECO:0000313" key="1">
    <source>
        <dbReference type="EMBL" id="DAD45200.1"/>
    </source>
</evidence>
<keyword evidence="2" id="KW-1185">Reference proteome</keyword>
<dbReference type="EMBL" id="DUZY01000007">
    <property type="protein sequence ID" value="DAD45200.1"/>
    <property type="molecule type" value="Genomic_DNA"/>
</dbReference>
<name>A0A822ZL25_NELNU</name>
<dbReference type="Proteomes" id="UP000607653">
    <property type="component" value="Unassembled WGS sequence"/>
</dbReference>